<sequence length="667" mass="77140">MIFYDDNNLDVIEKDLRYLQLLSKEYPTISSASTEIINLQAILNLPKATEHFISDIHGEYESFTHMLRNASGVIKRKIDDVFGNSLSEDQKAALATVVYYPEKKLELIKEKETDLTDWYRVTLYQLIELCKNVSSKYTRSKVRKALPEDFSYIIDELLNEQEDRVDKQAYYNGIIKTIIDIDRAPEFIIAISNVIQRLVVDRLHIIGDIYDRGPGAEIIMDALMDHHSVDVQWGNHDMLWMGAASGCEACVANVLRISLRYANLKTVEDGYGINLLPLATFALEFYRDDPCRSFTPRTLDKKVNKNELQLLAKMHKAIAIMQFKIEGQIIKRHPEFKMDDRLLLDKIDSKKWEITVYGHTYKLNDTSFPTMDWNDPYKLTGREEEIIEKLTDSFVNSEKLQRHIKFLYGKGSMYLVYNSNLLYHGCIPLNKDGSLKEVKIGKISYSGKKLMDRYDRIARDAYFLKPDSAAKNYAMDMVWYMWCGEDSPMFGKTRMTTFERYFIDDEESHYEPKTYYYQYRDNEQVCRNILSEFNLNPDNSHIINGHIPVKTKEGESPIKANGKLLVIDGGFCKAYQPETGIAGYTLIYNSYGLLLTSHKPFSAIKNAVEQDKDIISSTIILEHAAKRKRVADTDIGKELKKQIADLEKLLIAYRKGLIKEYNNNDVE</sequence>
<comment type="caution">
    <text evidence="5">The sequence shown here is derived from an EMBL/GenBank/DDBJ whole genome shotgun (WGS) entry which is preliminary data.</text>
</comment>
<protein>
    <recommendedName>
        <fullName evidence="4">Fructose-1,6-bisphosphatase class 3</fullName>
        <shortName evidence="4">FBPase class 3</shortName>
        <ecNumber evidence="4">3.1.3.11</ecNumber>
    </recommendedName>
    <alternativeName>
        <fullName evidence="4">D-fructose-1,6-bisphosphate 1-phosphohydrolase class 3</fullName>
    </alternativeName>
</protein>
<dbReference type="Gene3D" id="3.60.21.10">
    <property type="match status" value="1"/>
</dbReference>
<evidence type="ECO:0000256" key="3">
    <source>
        <dbReference type="ARBA" id="ARBA00023277"/>
    </source>
</evidence>
<comment type="similarity">
    <text evidence="4">Belongs to the FBPase class 3 family.</text>
</comment>
<dbReference type="Proteomes" id="UP001565220">
    <property type="component" value="Unassembled WGS sequence"/>
</dbReference>
<dbReference type="InterPro" id="IPR029052">
    <property type="entry name" value="Metallo-depent_PP-like"/>
</dbReference>
<organism evidence="5 6">
    <name type="scientific">Clostridium lapidicellarium</name>
    <dbReference type="NCBI Taxonomy" id="3240931"/>
    <lineage>
        <taxon>Bacteria</taxon>
        <taxon>Bacillati</taxon>
        <taxon>Bacillota</taxon>
        <taxon>Clostridia</taxon>
        <taxon>Eubacteriales</taxon>
        <taxon>Clostridiaceae</taxon>
        <taxon>Clostridium</taxon>
    </lineage>
</organism>
<dbReference type="EMBL" id="JBGFFE010000013">
    <property type="protein sequence ID" value="MEY8763910.1"/>
    <property type="molecule type" value="Genomic_DNA"/>
</dbReference>
<evidence type="ECO:0000313" key="5">
    <source>
        <dbReference type="EMBL" id="MEY8763910.1"/>
    </source>
</evidence>
<dbReference type="HAMAP" id="MF_01854">
    <property type="entry name" value="FBPase_class3"/>
    <property type="match status" value="1"/>
</dbReference>
<dbReference type="EC" id="3.1.3.11" evidence="4"/>
<gene>
    <name evidence="4" type="primary">fbp</name>
    <name evidence="5" type="ORF">AB8S09_09705</name>
</gene>
<comment type="catalytic activity">
    <reaction evidence="4">
        <text>beta-D-fructose 1,6-bisphosphate + H2O = beta-D-fructose 6-phosphate + phosphate</text>
        <dbReference type="Rhea" id="RHEA:11064"/>
        <dbReference type="ChEBI" id="CHEBI:15377"/>
        <dbReference type="ChEBI" id="CHEBI:32966"/>
        <dbReference type="ChEBI" id="CHEBI:43474"/>
        <dbReference type="ChEBI" id="CHEBI:57634"/>
        <dbReference type="EC" id="3.1.3.11"/>
    </reaction>
</comment>
<dbReference type="InterPro" id="IPR009164">
    <property type="entry name" value="FBPtase_class3"/>
</dbReference>
<dbReference type="RefSeq" id="WP_294180821.1">
    <property type="nucleotide sequence ID" value="NZ_JBGFFE010000013.1"/>
</dbReference>
<keyword evidence="1 4" id="KW-0378">Hydrolase</keyword>
<evidence type="ECO:0000313" key="6">
    <source>
        <dbReference type="Proteomes" id="UP001565220"/>
    </source>
</evidence>
<accession>A0ABV4DYF2</accession>
<proteinExistence type="inferred from homology"/>
<evidence type="ECO:0000256" key="2">
    <source>
        <dbReference type="ARBA" id="ARBA00023211"/>
    </source>
</evidence>
<keyword evidence="6" id="KW-1185">Reference proteome</keyword>
<dbReference type="Pfam" id="PF06874">
    <property type="entry name" value="FBPase_2"/>
    <property type="match status" value="1"/>
</dbReference>
<comment type="pathway">
    <text evidence="4">Carbohydrate biosynthesis; gluconeogenesis.</text>
</comment>
<keyword evidence="2 4" id="KW-0464">Manganese</keyword>
<evidence type="ECO:0000256" key="4">
    <source>
        <dbReference type="HAMAP-Rule" id="MF_01854"/>
    </source>
</evidence>
<dbReference type="SUPFAM" id="SSF56300">
    <property type="entry name" value="Metallo-dependent phosphatases"/>
    <property type="match status" value="1"/>
</dbReference>
<name>A0ABV4DYF2_9CLOT</name>
<evidence type="ECO:0000256" key="1">
    <source>
        <dbReference type="ARBA" id="ARBA00022801"/>
    </source>
</evidence>
<dbReference type="PIRSF" id="PIRSF000906">
    <property type="entry name" value="FBPtase_Bacill"/>
    <property type="match status" value="1"/>
</dbReference>
<comment type="cofactor">
    <cofactor evidence="4">
        <name>Mn(2+)</name>
        <dbReference type="ChEBI" id="CHEBI:29035"/>
    </cofactor>
</comment>
<reference evidence="5 6" key="1">
    <citation type="submission" date="2024-08" db="EMBL/GenBank/DDBJ databases">
        <title>Clostridium lapicellarii sp. nov., and Clostridium renhuaiense sp. nov., two species isolated from the mud in a fermentation cellar used for producing sauce-flavour Chinese liquors.</title>
        <authorList>
            <person name="Yang F."/>
            <person name="Wang H."/>
            <person name="Chen L.Q."/>
            <person name="Zhou N."/>
            <person name="Lu J.J."/>
            <person name="Pu X.X."/>
            <person name="Wan B."/>
            <person name="Wang L."/>
            <person name="Liu S.J."/>
        </authorList>
    </citation>
    <scope>NUCLEOTIDE SEQUENCE [LARGE SCALE GENOMIC DNA]</scope>
    <source>
        <strain evidence="5 6">MT-113</strain>
    </source>
</reference>
<keyword evidence="3 4" id="KW-0119">Carbohydrate metabolism</keyword>